<dbReference type="EMBL" id="JAANIU010000829">
    <property type="protein sequence ID" value="KAG1569932.1"/>
    <property type="molecule type" value="Genomic_DNA"/>
</dbReference>
<evidence type="ECO:0000313" key="3">
    <source>
        <dbReference type="Proteomes" id="UP000740926"/>
    </source>
</evidence>
<evidence type="ECO:0000313" key="2">
    <source>
        <dbReference type="EMBL" id="KAG1569932.1"/>
    </source>
</evidence>
<keyword evidence="3" id="KW-1185">Reference proteome</keyword>
<dbReference type="Pfam" id="PF13358">
    <property type="entry name" value="DDE_3"/>
    <property type="match status" value="1"/>
</dbReference>
<accession>A0A9P6Z3J6</accession>
<dbReference type="Gene3D" id="3.30.420.10">
    <property type="entry name" value="Ribonuclease H-like superfamily/Ribonuclease H"/>
    <property type="match status" value="1"/>
</dbReference>
<dbReference type="GO" id="GO:0003676">
    <property type="term" value="F:nucleic acid binding"/>
    <property type="evidence" value="ECO:0007669"/>
    <property type="project" value="InterPro"/>
</dbReference>
<evidence type="ECO:0000259" key="1">
    <source>
        <dbReference type="Pfam" id="PF13358"/>
    </source>
</evidence>
<organism evidence="2 3">
    <name type="scientific">Rhizopus delemar</name>
    <dbReference type="NCBI Taxonomy" id="936053"/>
    <lineage>
        <taxon>Eukaryota</taxon>
        <taxon>Fungi</taxon>
        <taxon>Fungi incertae sedis</taxon>
        <taxon>Mucoromycota</taxon>
        <taxon>Mucoromycotina</taxon>
        <taxon>Mucoromycetes</taxon>
        <taxon>Mucorales</taxon>
        <taxon>Mucorineae</taxon>
        <taxon>Rhizopodaceae</taxon>
        <taxon>Rhizopus</taxon>
    </lineage>
</organism>
<dbReference type="InterPro" id="IPR038717">
    <property type="entry name" value="Tc1-like_DDE_dom"/>
</dbReference>
<name>A0A9P6Z3J6_9FUNG</name>
<dbReference type="Proteomes" id="UP000740926">
    <property type="component" value="Unassembled WGS sequence"/>
</dbReference>
<reference evidence="2 3" key="1">
    <citation type="journal article" date="2020" name="Microb. Genom.">
        <title>Genetic diversity of clinical and environmental Mucorales isolates obtained from an investigation of mucormycosis cases among solid organ transplant recipients.</title>
        <authorList>
            <person name="Nguyen M.H."/>
            <person name="Kaul D."/>
            <person name="Muto C."/>
            <person name="Cheng S.J."/>
            <person name="Richter R.A."/>
            <person name="Bruno V.M."/>
            <person name="Liu G."/>
            <person name="Beyhan S."/>
            <person name="Sundermann A.J."/>
            <person name="Mounaud S."/>
            <person name="Pasculle A.W."/>
            <person name="Nierman W.C."/>
            <person name="Driscoll E."/>
            <person name="Cumbie R."/>
            <person name="Clancy C.J."/>
            <person name="Dupont C.L."/>
        </authorList>
    </citation>
    <scope>NUCLEOTIDE SEQUENCE [LARGE SCALE GENOMIC DNA]</scope>
    <source>
        <strain evidence="2 3">GL24</strain>
    </source>
</reference>
<feature type="domain" description="Tc1-like transposase DDE" evidence="1">
    <location>
        <begin position="5"/>
        <end position="66"/>
    </location>
</feature>
<proteinExistence type="predicted"/>
<protein>
    <recommendedName>
        <fullName evidence="1">Tc1-like transposase DDE domain-containing protein</fullName>
    </recommendedName>
</protein>
<comment type="caution">
    <text evidence="2">The sequence shown here is derived from an EMBL/GenBank/DDBJ whole genome shotgun (WGS) entry which is preliminary data.</text>
</comment>
<dbReference type="AlphaFoldDB" id="A0A9P6Z3J6"/>
<gene>
    <name evidence="2" type="ORF">G6F50_005935</name>
</gene>
<sequence>MRGFYFITDNAPIHQPRKDMLNERNRDHKCVFLPLHAPALNPIEQFWALVKHQVRREKLQDTETLQDGLADAANEDPIERLRNIIQHSKNPIG</sequence>
<dbReference type="InterPro" id="IPR036397">
    <property type="entry name" value="RNaseH_sf"/>
</dbReference>